<dbReference type="Pfam" id="PF01863">
    <property type="entry name" value="YgjP-like"/>
    <property type="match status" value="1"/>
</dbReference>
<dbReference type="AlphaFoldDB" id="A0A6N7XA13"/>
<evidence type="ECO:0000313" key="3">
    <source>
        <dbReference type="EMBL" id="MST61122.1"/>
    </source>
</evidence>
<dbReference type="InterPro" id="IPR053136">
    <property type="entry name" value="UTP_pyrophosphatase-like"/>
</dbReference>
<dbReference type="EMBL" id="VUND01000003">
    <property type="protein sequence ID" value="MST61122.1"/>
    <property type="molecule type" value="Genomic_DNA"/>
</dbReference>
<reference evidence="3 4" key="1">
    <citation type="submission" date="2019-08" db="EMBL/GenBank/DDBJ databases">
        <title>In-depth cultivation of the pig gut microbiome towards novel bacterial diversity and tailored functional studies.</title>
        <authorList>
            <person name="Wylensek D."/>
            <person name="Hitch T.C.A."/>
            <person name="Clavel T."/>
        </authorList>
    </citation>
    <scope>NUCLEOTIDE SEQUENCE [LARGE SCALE GENOMIC DNA]</scope>
    <source>
        <strain evidence="3 4">WB01_CNA04</strain>
    </source>
</reference>
<dbReference type="CDD" id="cd07344">
    <property type="entry name" value="M48_yhfN_like"/>
    <property type="match status" value="1"/>
</dbReference>
<feature type="region of interest" description="Disordered" evidence="1">
    <location>
        <begin position="1"/>
        <end position="27"/>
    </location>
</feature>
<protein>
    <submittedName>
        <fullName evidence="3">M48 family metallopeptidase</fullName>
    </submittedName>
</protein>
<sequence length="267" mass="29434">MRARKGGVRPRPATISSRNGDAPVPQNAQQTIRLGTIDVTVTRKRVSRVNLRVRRDGSVAVSAPARVPLSQVRAFVESREDWVRSARAQALARQAARAQTLRDGGTTRLLGKALALSVEKDLPSGSAPYALRTTGAVVAHVPKDDASPARVDLALQSLWRATLEEALPPLFERYERQMGVRCTGIRLRRMTSRWGSCNVRTGRITLNLELACHPVSSVESVVAHELCHLLEPSHNARFHALMDGFCPWWRDAKAELNSLPPTRPVLP</sequence>
<accession>A0A6N7XA13</accession>
<evidence type="ECO:0000256" key="1">
    <source>
        <dbReference type="SAM" id="MobiDB-lite"/>
    </source>
</evidence>
<dbReference type="Proteomes" id="UP000434342">
    <property type="component" value="Unassembled WGS sequence"/>
</dbReference>
<dbReference type="PANTHER" id="PTHR30399">
    <property type="entry name" value="UNCHARACTERIZED PROTEIN YGJP"/>
    <property type="match status" value="1"/>
</dbReference>
<gene>
    <name evidence="3" type="ORF">FYJ69_09520</name>
</gene>
<evidence type="ECO:0000259" key="2">
    <source>
        <dbReference type="Pfam" id="PF01863"/>
    </source>
</evidence>
<comment type="caution">
    <text evidence="3">The sequence shown here is derived from an EMBL/GenBank/DDBJ whole genome shotgun (WGS) entry which is preliminary data.</text>
</comment>
<dbReference type="InterPro" id="IPR002725">
    <property type="entry name" value="YgjP-like_metallopeptidase"/>
</dbReference>
<dbReference type="PANTHER" id="PTHR30399:SF1">
    <property type="entry name" value="UTP PYROPHOSPHATASE"/>
    <property type="match status" value="1"/>
</dbReference>
<name>A0A6N7XA13_9ACTN</name>
<dbReference type="Gene3D" id="3.30.2010.10">
    <property type="entry name" value="Metalloproteases ('zincins'), catalytic domain"/>
    <property type="match status" value="1"/>
</dbReference>
<organism evidence="3 4">
    <name type="scientific">Parafannyhessea umbonata</name>
    <dbReference type="NCBI Taxonomy" id="604330"/>
    <lineage>
        <taxon>Bacteria</taxon>
        <taxon>Bacillati</taxon>
        <taxon>Actinomycetota</taxon>
        <taxon>Coriobacteriia</taxon>
        <taxon>Coriobacteriales</taxon>
        <taxon>Atopobiaceae</taxon>
        <taxon>Parafannyhessea</taxon>
    </lineage>
</organism>
<feature type="domain" description="YgjP-like metallopeptidase" evidence="2">
    <location>
        <begin position="48"/>
        <end position="258"/>
    </location>
</feature>
<evidence type="ECO:0000313" key="4">
    <source>
        <dbReference type="Proteomes" id="UP000434342"/>
    </source>
</evidence>
<proteinExistence type="predicted"/>